<feature type="signal peptide" evidence="1">
    <location>
        <begin position="1"/>
        <end position="18"/>
    </location>
</feature>
<dbReference type="GO" id="GO:0016740">
    <property type="term" value="F:transferase activity"/>
    <property type="evidence" value="ECO:0007669"/>
    <property type="project" value="UniProtKB-KW"/>
</dbReference>
<reference evidence="3 5" key="2">
    <citation type="submission" date="2019-07" db="EMBL/GenBank/DDBJ databases">
        <title>Draft genome of two Muricauda strains isolated from deep sea.</title>
        <authorList>
            <person name="Sun C."/>
        </authorList>
    </citation>
    <scope>NUCLEOTIDE SEQUENCE [LARGE SCALE GENOMIC DNA]</scope>
    <source>
        <strain evidence="3 5">NH166</strain>
    </source>
</reference>
<reference evidence="2 4" key="1">
    <citation type="submission" date="2018-08" db="EMBL/GenBank/DDBJ databases">
        <title>Proposal of Muricauda 72 sp.nov. and Muricauda NH166 sp.nov., isolated from seawater.</title>
        <authorList>
            <person name="Cheng H."/>
            <person name="Wu Y.-H."/>
            <person name="Guo L.-L."/>
            <person name="Xu X.-W."/>
        </authorList>
    </citation>
    <scope>NUCLEOTIDE SEQUENCE [LARGE SCALE GENOMIC DNA]</scope>
    <source>
        <strain evidence="2 4">NH166</strain>
    </source>
</reference>
<dbReference type="AlphaFoldDB" id="A0A418NBI1"/>
<name>A0A418NBI1_9FLAO</name>
<feature type="chain" id="PRO_5019259192" evidence="1">
    <location>
        <begin position="19"/>
        <end position="116"/>
    </location>
</feature>
<organism evidence="2 4">
    <name type="scientific">Flagellimonas aequoris</name>
    <dbReference type="NCBI Taxonomy" id="2306997"/>
    <lineage>
        <taxon>Bacteria</taxon>
        <taxon>Pseudomonadati</taxon>
        <taxon>Bacteroidota</taxon>
        <taxon>Flavobacteriia</taxon>
        <taxon>Flavobacteriales</taxon>
        <taxon>Flavobacteriaceae</taxon>
        <taxon>Flagellimonas</taxon>
    </lineage>
</organism>
<evidence type="ECO:0000313" key="5">
    <source>
        <dbReference type="Proteomes" id="UP000321528"/>
    </source>
</evidence>
<evidence type="ECO:0000256" key="1">
    <source>
        <dbReference type="SAM" id="SignalP"/>
    </source>
</evidence>
<dbReference type="SUPFAM" id="SSF82185">
    <property type="entry name" value="Histone H3 K4-specific methyltransferase SET7/9 N-terminal domain"/>
    <property type="match status" value="1"/>
</dbReference>
<keyword evidence="2" id="KW-0808">Transferase</keyword>
<protein>
    <submittedName>
        <fullName evidence="2">Nicotinic acid mononucleotide adenyltransferase</fullName>
    </submittedName>
</protein>
<dbReference type="EMBL" id="QXFJ01000009">
    <property type="protein sequence ID" value="RIV73293.1"/>
    <property type="molecule type" value="Genomic_DNA"/>
</dbReference>
<gene>
    <name evidence="2" type="ORF">D2U88_03940</name>
    <name evidence="3" type="ORF">FQ019_03915</name>
</gene>
<evidence type="ECO:0000313" key="2">
    <source>
        <dbReference type="EMBL" id="RIV73293.1"/>
    </source>
</evidence>
<proteinExistence type="predicted"/>
<dbReference type="EMBL" id="VNWL01000008">
    <property type="protein sequence ID" value="TXK07106.1"/>
    <property type="molecule type" value="Genomic_DNA"/>
</dbReference>
<evidence type="ECO:0000313" key="3">
    <source>
        <dbReference type="EMBL" id="TXK07106.1"/>
    </source>
</evidence>
<dbReference type="Gene3D" id="2.20.110.10">
    <property type="entry name" value="Histone H3 K4-specific methyltransferase SET7/9 N-terminal domain"/>
    <property type="match status" value="1"/>
</dbReference>
<dbReference type="Proteomes" id="UP000284189">
    <property type="component" value="Unassembled WGS sequence"/>
</dbReference>
<evidence type="ECO:0000313" key="4">
    <source>
        <dbReference type="Proteomes" id="UP000284189"/>
    </source>
</evidence>
<comment type="caution">
    <text evidence="2">The sequence shown here is derived from an EMBL/GenBank/DDBJ whole genome shotgun (WGS) entry which is preliminary data.</text>
</comment>
<keyword evidence="5" id="KW-1185">Reference proteome</keyword>
<keyword evidence="1" id="KW-0732">Signal</keyword>
<accession>A0A418NBI1</accession>
<dbReference type="Proteomes" id="UP000321528">
    <property type="component" value="Unassembled WGS sequence"/>
</dbReference>
<sequence>MKKAVFLLAVMFTVGISAQDIKPTFEKDGKMVKATYFHDNGEIAQTGFLLNGKLHGDWVMFNNEGKKIATGQYMNGKKTGKWFFWENDVLKEVDFTDNRIANVKNWSQGEVVSVNQ</sequence>
<dbReference type="OrthoDB" id="1467310at2"/>
<dbReference type="RefSeq" id="WP_119638990.1">
    <property type="nucleotide sequence ID" value="NZ_QXFJ01000009.1"/>
</dbReference>